<feature type="domain" description="ABC transmembrane type-1" evidence="9">
    <location>
        <begin position="96"/>
        <end position="312"/>
    </location>
</feature>
<keyword evidence="3" id="KW-1003">Cell membrane</keyword>
<comment type="caution">
    <text evidence="10">The sequence shown here is derived from an EMBL/GenBank/DDBJ whole genome shotgun (WGS) entry which is preliminary data.</text>
</comment>
<comment type="subcellular location">
    <subcellularLocation>
        <location evidence="1 7">Cell membrane</location>
        <topology evidence="1 7">Multi-pass membrane protein</topology>
    </subcellularLocation>
</comment>
<dbReference type="Proteomes" id="UP001500751">
    <property type="component" value="Unassembled WGS sequence"/>
</dbReference>
<keyword evidence="4 7" id="KW-0812">Transmembrane</keyword>
<feature type="transmembrane region" description="Helical" evidence="7">
    <location>
        <begin position="35"/>
        <end position="54"/>
    </location>
</feature>
<comment type="similarity">
    <text evidence="7">Belongs to the binding-protein-dependent transport system permease family.</text>
</comment>
<feature type="transmembrane region" description="Helical" evidence="7">
    <location>
        <begin position="291"/>
        <end position="313"/>
    </location>
</feature>
<sequence length="324" mass="36624">MHMAAVMEPVGTLDPPPTRGRRGVKRRRRFESTPYVLVIPTILVIVLTLGVPLYKIVMLAFQHQSKRQLYTNQPGDWVGFQNFSDVLSDKEFWSSVERTFIITILLVVFSMLFALGLALLLNLVSKWLRTSLMVLLLFVWAIPQIVAVELYAWFTDPNFGVVNYLLTKLGFSGFKTHDWFVNQTQGWIVIMALVIWQALPFLTVTLSAGMSMVPKELGEAARMDGANPIQVFRTVTYPTIKPLLVIATSLSVIWDFQLFGQAFVIRQNKPEPMYQVLGIFSYTEAFGHSDYGLGAAISILTILAMLGMMVFYVRQMLRIGDGDI</sequence>
<feature type="transmembrane region" description="Helical" evidence="7">
    <location>
        <begin position="100"/>
        <end position="121"/>
    </location>
</feature>
<organism evidence="10 11">
    <name type="scientific">Catenulispora yoronensis</name>
    <dbReference type="NCBI Taxonomy" id="450799"/>
    <lineage>
        <taxon>Bacteria</taxon>
        <taxon>Bacillati</taxon>
        <taxon>Actinomycetota</taxon>
        <taxon>Actinomycetes</taxon>
        <taxon>Catenulisporales</taxon>
        <taxon>Catenulisporaceae</taxon>
        <taxon>Catenulispora</taxon>
    </lineage>
</organism>
<protein>
    <submittedName>
        <fullName evidence="10">Sugar ABC transporter permease</fullName>
    </submittedName>
</protein>
<feature type="transmembrane region" description="Helical" evidence="7">
    <location>
        <begin position="187"/>
        <end position="213"/>
    </location>
</feature>
<evidence type="ECO:0000256" key="2">
    <source>
        <dbReference type="ARBA" id="ARBA00022448"/>
    </source>
</evidence>
<feature type="transmembrane region" description="Helical" evidence="7">
    <location>
        <begin position="243"/>
        <end position="265"/>
    </location>
</feature>
<keyword evidence="5 7" id="KW-1133">Transmembrane helix</keyword>
<keyword evidence="11" id="KW-1185">Reference proteome</keyword>
<dbReference type="PANTHER" id="PTHR43227">
    <property type="entry name" value="BLL4140 PROTEIN"/>
    <property type="match status" value="1"/>
</dbReference>
<evidence type="ECO:0000256" key="6">
    <source>
        <dbReference type="ARBA" id="ARBA00023136"/>
    </source>
</evidence>
<dbReference type="InterPro" id="IPR050809">
    <property type="entry name" value="UgpAE/MalFG_permease"/>
</dbReference>
<evidence type="ECO:0000256" key="1">
    <source>
        <dbReference type="ARBA" id="ARBA00004651"/>
    </source>
</evidence>
<keyword evidence="6 7" id="KW-0472">Membrane</keyword>
<evidence type="ECO:0000313" key="11">
    <source>
        <dbReference type="Proteomes" id="UP001500751"/>
    </source>
</evidence>
<dbReference type="SUPFAM" id="SSF161098">
    <property type="entry name" value="MetI-like"/>
    <property type="match status" value="1"/>
</dbReference>
<dbReference type="InterPro" id="IPR000515">
    <property type="entry name" value="MetI-like"/>
</dbReference>
<dbReference type="InterPro" id="IPR035906">
    <property type="entry name" value="MetI-like_sf"/>
</dbReference>
<dbReference type="EMBL" id="BAAAQN010000058">
    <property type="protein sequence ID" value="GAA2054176.1"/>
    <property type="molecule type" value="Genomic_DNA"/>
</dbReference>
<feature type="transmembrane region" description="Helical" evidence="7">
    <location>
        <begin position="133"/>
        <end position="154"/>
    </location>
</feature>
<gene>
    <name evidence="10" type="ORF">GCM10009839_72810</name>
</gene>
<evidence type="ECO:0000256" key="7">
    <source>
        <dbReference type="RuleBase" id="RU363032"/>
    </source>
</evidence>
<dbReference type="Gene3D" id="1.10.3720.10">
    <property type="entry name" value="MetI-like"/>
    <property type="match status" value="1"/>
</dbReference>
<dbReference type="Pfam" id="PF00528">
    <property type="entry name" value="BPD_transp_1"/>
    <property type="match status" value="1"/>
</dbReference>
<keyword evidence="2 7" id="KW-0813">Transport</keyword>
<feature type="region of interest" description="Disordered" evidence="8">
    <location>
        <begin position="1"/>
        <end position="25"/>
    </location>
</feature>
<dbReference type="PROSITE" id="PS50928">
    <property type="entry name" value="ABC_TM1"/>
    <property type="match status" value="1"/>
</dbReference>
<reference evidence="11" key="1">
    <citation type="journal article" date="2019" name="Int. J. Syst. Evol. Microbiol.">
        <title>The Global Catalogue of Microorganisms (GCM) 10K type strain sequencing project: providing services to taxonomists for standard genome sequencing and annotation.</title>
        <authorList>
            <consortium name="The Broad Institute Genomics Platform"/>
            <consortium name="The Broad Institute Genome Sequencing Center for Infectious Disease"/>
            <person name="Wu L."/>
            <person name="Ma J."/>
        </authorList>
    </citation>
    <scope>NUCLEOTIDE SEQUENCE [LARGE SCALE GENOMIC DNA]</scope>
    <source>
        <strain evidence="11">JCM 16014</strain>
    </source>
</reference>
<evidence type="ECO:0000256" key="4">
    <source>
        <dbReference type="ARBA" id="ARBA00022692"/>
    </source>
</evidence>
<evidence type="ECO:0000256" key="5">
    <source>
        <dbReference type="ARBA" id="ARBA00022989"/>
    </source>
</evidence>
<dbReference type="CDD" id="cd06261">
    <property type="entry name" value="TM_PBP2"/>
    <property type="match status" value="1"/>
</dbReference>
<name>A0ABN2VA91_9ACTN</name>
<accession>A0ABN2VA91</accession>
<evidence type="ECO:0000256" key="8">
    <source>
        <dbReference type="SAM" id="MobiDB-lite"/>
    </source>
</evidence>
<dbReference type="PANTHER" id="PTHR43227:SF8">
    <property type="entry name" value="DIACETYLCHITOBIOSE UPTAKE SYSTEM PERMEASE PROTEIN DASB"/>
    <property type="match status" value="1"/>
</dbReference>
<proteinExistence type="inferred from homology"/>
<evidence type="ECO:0000259" key="9">
    <source>
        <dbReference type="PROSITE" id="PS50928"/>
    </source>
</evidence>
<evidence type="ECO:0000313" key="10">
    <source>
        <dbReference type="EMBL" id="GAA2054176.1"/>
    </source>
</evidence>
<evidence type="ECO:0000256" key="3">
    <source>
        <dbReference type="ARBA" id="ARBA00022475"/>
    </source>
</evidence>